<evidence type="ECO:0000313" key="4">
    <source>
        <dbReference type="Proteomes" id="UP001215216"/>
    </source>
</evidence>
<protein>
    <submittedName>
        <fullName evidence="3">NUDIX hydrolase</fullName>
        <ecNumber evidence="3">3.6.-.-</ecNumber>
    </submittedName>
</protein>
<dbReference type="SUPFAM" id="SSF55811">
    <property type="entry name" value="Nudix"/>
    <property type="match status" value="1"/>
</dbReference>
<dbReference type="EMBL" id="CP121208">
    <property type="protein sequence ID" value="WFM84097.1"/>
    <property type="molecule type" value="Genomic_DNA"/>
</dbReference>
<evidence type="ECO:0000259" key="2">
    <source>
        <dbReference type="PROSITE" id="PS51462"/>
    </source>
</evidence>
<dbReference type="GO" id="GO:0016787">
    <property type="term" value="F:hydrolase activity"/>
    <property type="evidence" value="ECO:0007669"/>
    <property type="project" value="UniProtKB-KW"/>
</dbReference>
<dbReference type="Gene3D" id="3.90.79.10">
    <property type="entry name" value="Nucleoside Triphosphate Pyrophosphohydrolase"/>
    <property type="match status" value="1"/>
</dbReference>
<proteinExistence type="predicted"/>
<gene>
    <name evidence="3" type="ORF">P7079_03745</name>
</gene>
<feature type="domain" description="Nudix hydrolase" evidence="2">
    <location>
        <begin position="48"/>
        <end position="189"/>
    </location>
</feature>
<dbReference type="EC" id="3.6.-.-" evidence="3"/>
<reference evidence="3 4" key="1">
    <citation type="submission" date="2023-03" db="EMBL/GenBank/DDBJ databases">
        <title>Complete genome of Arcanobacterium canis strain DSM 25104 isolated in 2010 from a canine otitis externa in Germany.</title>
        <authorList>
            <person name="Borowiak M."/>
            <person name="Kreitlow A."/>
            <person name="Malorny B."/>
            <person name="Laemmler C."/>
            <person name="Prenger-Berninghoff E."/>
            <person name="Ploetz M."/>
            <person name="Abdulmawjood A."/>
        </authorList>
    </citation>
    <scope>NUCLEOTIDE SEQUENCE [LARGE SCALE GENOMIC DNA]</scope>
    <source>
        <strain evidence="3 4">DSM 25104</strain>
    </source>
</reference>
<accession>A0ABY8G003</accession>
<keyword evidence="4" id="KW-1185">Reference proteome</keyword>
<dbReference type="RefSeq" id="WP_278013492.1">
    <property type="nucleotide sequence ID" value="NZ_CP121208.1"/>
</dbReference>
<dbReference type="PROSITE" id="PS51462">
    <property type="entry name" value="NUDIX"/>
    <property type="match status" value="1"/>
</dbReference>
<dbReference type="Proteomes" id="UP001215216">
    <property type="component" value="Chromosome"/>
</dbReference>
<dbReference type="InterPro" id="IPR015797">
    <property type="entry name" value="NUDIX_hydrolase-like_dom_sf"/>
</dbReference>
<keyword evidence="1 3" id="KW-0378">Hydrolase</keyword>
<evidence type="ECO:0000313" key="3">
    <source>
        <dbReference type="EMBL" id="WFM84097.1"/>
    </source>
</evidence>
<evidence type="ECO:0000256" key="1">
    <source>
        <dbReference type="ARBA" id="ARBA00022801"/>
    </source>
</evidence>
<dbReference type="PANTHER" id="PTHR11839">
    <property type="entry name" value="UDP/ADP-SUGAR PYROPHOSPHATASE"/>
    <property type="match status" value="1"/>
</dbReference>
<dbReference type="InterPro" id="IPR000086">
    <property type="entry name" value="NUDIX_hydrolase_dom"/>
</dbReference>
<sequence>MYSLSDQSAPDHVQVIETYREDSSPIFSVCHDTVRFRNGDVVTRDVVTHQDAVGIVALRNEEDPEILLIRQYRHPLKEMMWEIPAGLCDHEGEAPVETAARELAEEAQLHAQSWEELARFASSPGFCTERVTIFLARSIVKTSRPRDFILEGEEAEIETRWAPLHEVVDAVIAGQLTSPSLIIGVLAAARRFS</sequence>
<dbReference type="PANTHER" id="PTHR11839:SF31">
    <property type="entry name" value="ADP-RIBOSE PYROPHOSPHATASE"/>
    <property type="match status" value="1"/>
</dbReference>
<name>A0ABY8G003_9ACTO</name>
<dbReference type="Pfam" id="PF00293">
    <property type="entry name" value="NUDIX"/>
    <property type="match status" value="1"/>
</dbReference>
<organism evidence="3 4">
    <name type="scientific">Arcanobacterium canis</name>
    <dbReference type="NCBI Taxonomy" id="999183"/>
    <lineage>
        <taxon>Bacteria</taxon>
        <taxon>Bacillati</taxon>
        <taxon>Actinomycetota</taxon>
        <taxon>Actinomycetes</taxon>
        <taxon>Actinomycetales</taxon>
        <taxon>Actinomycetaceae</taxon>
        <taxon>Arcanobacterium</taxon>
    </lineage>
</organism>